<evidence type="ECO:0000313" key="4">
    <source>
        <dbReference type="EMBL" id="SVA61824.1"/>
    </source>
</evidence>
<dbReference type="HAMAP" id="MF_01589">
    <property type="entry name" value="Cx_SAM_synthase"/>
    <property type="match status" value="1"/>
</dbReference>
<keyword evidence="1" id="KW-0808">Transferase</keyword>
<dbReference type="PANTHER" id="PTHR43861">
    <property type="entry name" value="TRANS-ACONITATE 2-METHYLTRANSFERASE-RELATED"/>
    <property type="match status" value="1"/>
</dbReference>
<gene>
    <name evidence="4" type="ORF">METZ01_LOCUS114678</name>
</gene>
<dbReference type="Gene3D" id="3.40.50.150">
    <property type="entry name" value="Vaccinia Virus protein VP39"/>
    <property type="match status" value="1"/>
</dbReference>
<dbReference type="GO" id="GO:0002098">
    <property type="term" value="P:tRNA wobble uridine modification"/>
    <property type="evidence" value="ECO:0007669"/>
    <property type="project" value="InterPro"/>
</dbReference>
<organism evidence="4">
    <name type="scientific">marine metagenome</name>
    <dbReference type="NCBI Taxonomy" id="408172"/>
    <lineage>
        <taxon>unclassified sequences</taxon>
        <taxon>metagenomes</taxon>
        <taxon>ecological metagenomes</taxon>
    </lineage>
</organism>
<evidence type="ECO:0000256" key="2">
    <source>
        <dbReference type="ARBA" id="ARBA00022691"/>
    </source>
</evidence>
<dbReference type="PIRSF" id="PIRSF006325">
    <property type="entry name" value="MeTrfase_bac"/>
    <property type="match status" value="1"/>
</dbReference>
<dbReference type="Pfam" id="PF13649">
    <property type="entry name" value="Methyltransf_25"/>
    <property type="match status" value="1"/>
</dbReference>
<protein>
    <recommendedName>
        <fullName evidence="3">Methyltransferase domain-containing protein</fullName>
    </recommendedName>
</protein>
<feature type="domain" description="Methyltransferase" evidence="3">
    <location>
        <begin position="62"/>
        <end position="155"/>
    </location>
</feature>
<dbReference type="InterPro" id="IPR005271">
    <property type="entry name" value="CmoA"/>
</dbReference>
<dbReference type="InterPro" id="IPR041698">
    <property type="entry name" value="Methyltransf_25"/>
</dbReference>
<dbReference type="AlphaFoldDB" id="A0A381XAS0"/>
<dbReference type="CDD" id="cd02440">
    <property type="entry name" value="AdoMet_MTases"/>
    <property type="match status" value="1"/>
</dbReference>
<dbReference type="SUPFAM" id="SSF53335">
    <property type="entry name" value="S-adenosyl-L-methionine-dependent methyltransferases"/>
    <property type="match status" value="1"/>
</dbReference>
<evidence type="ECO:0000259" key="3">
    <source>
        <dbReference type="Pfam" id="PF13649"/>
    </source>
</evidence>
<dbReference type="PANTHER" id="PTHR43861:SF2">
    <property type="entry name" value="CARBOXY-S-ADENOSYL-L-METHIONINE SYNTHASE"/>
    <property type="match status" value="1"/>
</dbReference>
<accession>A0A381XAS0</accession>
<dbReference type="GO" id="GO:0016740">
    <property type="term" value="F:transferase activity"/>
    <property type="evidence" value="ECO:0007669"/>
    <property type="project" value="UniProtKB-KW"/>
</dbReference>
<keyword evidence="2" id="KW-0949">S-adenosyl-L-methionine</keyword>
<name>A0A381XAS0_9ZZZZ</name>
<reference evidence="4" key="1">
    <citation type="submission" date="2018-05" db="EMBL/GenBank/DDBJ databases">
        <authorList>
            <person name="Lanie J.A."/>
            <person name="Ng W.-L."/>
            <person name="Kazmierczak K.M."/>
            <person name="Andrzejewski T.M."/>
            <person name="Davidsen T.M."/>
            <person name="Wayne K.J."/>
            <person name="Tettelin H."/>
            <person name="Glass J.I."/>
            <person name="Rusch D."/>
            <person name="Podicherti R."/>
            <person name="Tsui H.-C.T."/>
            <person name="Winkler M.E."/>
        </authorList>
    </citation>
    <scope>NUCLEOTIDE SEQUENCE</scope>
</reference>
<dbReference type="EMBL" id="UINC01014504">
    <property type="protein sequence ID" value="SVA61824.1"/>
    <property type="molecule type" value="Genomic_DNA"/>
</dbReference>
<evidence type="ECO:0000256" key="1">
    <source>
        <dbReference type="ARBA" id="ARBA00022679"/>
    </source>
</evidence>
<proteinExistence type="inferred from homology"/>
<sequence length="242" mass="27798">MIKKDSIFKVSNFNDLAFTFNEEVTEVFEDMINRSVPGYTSSLRLIENLSRKYFVEGTCCYDLGCSLGASTKSLIKAIEKREGKIFAIDNSPAMLAECEQKYSDLIKTGKVKFIKQDVNEAQIDKASVVIINFVLQFLNPKEREGLLKKVFLGMKQGALLILSEKIHFDNKFRNQTVDNLHHQFKSNNGYSKMEISRKRDALEGVLMTDLETLHWQRLESTGFKKIRKIMTNLNFMTLVAEK</sequence>
<dbReference type="NCBIfam" id="TIGR00740">
    <property type="entry name" value="carboxy-S-adenosyl-L-methionine synthase CmoA"/>
    <property type="match status" value="1"/>
</dbReference>
<dbReference type="InterPro" id="IPR029063">
    <property type="entry name" value="SAM-dependent_MTases_sf"/>
</dbReference>